<dbReference type="Proteomes" id="UP000580568">
    <property type="component" value="Unassembled WGS sequence"/>
</dbReference>
<dbReference type="AlphaFoldDB" id="A0A6V8SMU3"/>
<feature type="transmembrane region" description="Helical" evidence="1">
    <location>
        <begin position="7"/>
        <end position="25"/>
    </location>
</feature>
<evidence type="ECO:0000313" key="4">
    <source>
        <dbReference type="Proteomes" id="UP000580568"/>
    </source>
</evidence>
<dbReference type="InterPro" id="IPR003675">
    <property type="entry name" value="Rce1/LyrA-like_dom"/>
</dbReference>
<feature type="transmembrane region" description="Helical" evidence="1">
    <location>
        <begin position="37"/>
        <end position="58"/>
    </location>
</feature>
<dbReference type="GO" id="GO:0080120">
    <property type="term" value="P:CAAX-box protein maturation"/>
    <property type="evidence" value="ECO:0007669"/>
    <property type="project" value="UniProtKB-ARBA"/>
</dbReference>
<feature type="transmembrane region" description="Helical" evidence="1">
    <location>
        <begin position="297"/>
        <end position="316"/>
    </location>
</feature>
<keyword evidence="4" id="KW-1185">Reference proteome</keyword>
<keyword evidence="1" id="KW-1133">Transmembrane helix</keyword>
<name>A0A6V8SMU3_9CLOT</name>
<dbReference type="GO" id="GO:0004175">
    <property type="term" value="F:endopeptidase activity"/>
    <property type="evidence" value="ECO:0007669"/>
    <property type="project" value="UniProtKB-ARBA"/>
</dbReference>
<accession>A0A6V8SMU3</accession>
<gene>
    <name evidence="3" type="ORF">bsdtw1_04763</name>
</gene>
<dbReference type="Pfam" id="PF02517">
    <property type="entry name" value="Rce1-like"/>
    <property type="match status" value="1"/>
</dbReference>
<dbReference type="PANTHER" id="PTHR36435:SF1">
    <property type="entry name" value="CAAX AMINO TERMINAL PROTEASE FAMILY PROTEIN"/>
    <property type="match status" value="1"/>
</dbReference>
<proteinExistence type="predicted"/>
<feature type="transmembrane region" description="Helical" evidence="1">
    <location>
        <begin position="236"/>
        <end position="257"/>
    </location>
</feature>
<protein>
    <recommendedName>
        <fullName evidence="2">CAAX prenyl protease 2/Lysostaphin resistance protein A-like domain-containing protein</fullName>
    </recommendedName>
</protein>
<feature type="transmembrane region" description="Helical" evidence="1">
    <location>
        <begin position="116"/>
        <end position="132"/>
    </location>
</feature>
<feature type="transmembrane region" description="Helical" evidence="1">
    <location>
        <begin position="153"/>
        <end position="185"/>
    </location>
</feature>
<dbReference type="PANTHER" id="PTHR36435">
    <property type="entry name" value="SLR1288 PROTEIN"/>
    <property type="match status" value="1"/>
</dbReference>
<dbReference type="InterPro" id="IPR052710">
    <property type="entry name" value="CAAX_protease"/>
</dbReference>
<evidence type="ECO:0000256" key="1">
    <source>
        <dbReference type="SAM" id="Phobius"/>
    </source>
</evidence>
<organism evidence="3 4">
    <name type="scientific">Clostridium fungisolvens</name>
    <dbReference type="NCBI Taxonomy" id="1604897"/>
    <lineage>
        <taxon>Bacteria</taxon>
        <taxon>Bacillati</taxon>
        <taxon>Bacillota</taxon>
        <taxon>Clostridia</taxon>
        <taxon>Eubacteriales</taxon>
        <taxon>Clostridiaceae</taxon>
        <taxon>Clostridium</taxon>
    </lineage>
</organism>
<evidence type="ECO:0000259" key="2">
    <source>
        <dbReference type="Pfam" id="PF02517"/>
    </source>
</evidence>
<comment type="caution">
    <text evidence="3">The sequence shown here is derived from an EMBL/GenBank/DDBJ whole genome shotgun (WGS) entry which is preliminary data.</text>
</comment>
<keyword evidence="1" id="KW-0472">Membrane</keyword>
<evidence type="ECO:0000313" key="3">
    <source>
        <dbReference type="EMBL" id="GFP78529.1"/>
    </source>
</evidence>
<feature type="transmembrane region" description="Helical" evidence="1">
    <location>
        <begin position="79"/>
        <end position="101"/>
    </location>
</feature>
<dbReference type="RefSeq" id="WP_183280026.1">
    <property type="nucleotide sequence ID" value="NZ_BLZR01000003.1"/>
</dbReference>
<keyword evidence="1" id="KW-0812">Transmembrane</keyword>
<sequence>MKPVFKSNLYFLIVLFVSMIGPYIVRRPLALLGLNYGELLMTVHAIFFILPAIIYVIVTKAPVKQTFRFNKVSLKEIGYAILIALLAQPIMTLFSLITSFFFDNDVAKAMDVMKDLPYWMMLLVVAVTPAITEEITMRGIVLSGYNHKSKIKASLMIGLLFGIFHLNGQQFLYAAALGALFAYMVRVTNSIFVSMICHFTVNGFQVSLQAILSPFTKLVGNRQDYSLRSLPMNDKINMVLTWGFVAVIFAALVAILIKKLKEAAEERGVVDSYDLLTNYGRESISGAGGVALEKDNIINIPFIATVVIYLIYMIFFA</sequence>
<feature type="domain" description="CAAX prenyl protease 2/Lysostaphin resistance protein A-like" evidence="2">
    <location>
        <begin position="118"/>
        <end position="203"/>
    </location>
</feature>
<dbReference type="EMBL" id="BLZR01000003">
    <property type="protein sequence ID" value="GFP78529.1"/>
    <property type="molecule type" value="Genomic_DNA"/>
</dbReference>
<reference evidence="3 4" key="1">
    <citation type="submission" date="2020-07" db="EMBL/GenBank/DDBJ databases">
        <title>A new beta-1,3-glucan-decomposing anaerobic bacterium isolated from anoxic soil subjected to biological soil disinfestation.</title>
        <authorList>
            <person name="Ueki A."/>
            <person name="Tonouchi A."/>
        </authorList>
    </citation>
    <scope>NUCLEOTIDE SEQUENCE [LARGE SCALE GENOMIC DNA]</scope>
    <source>
        <strain evidence="3 4">TW1</strain>
    </source>
</reference>